<dbReference type="EMBL" id="WVUK01000057">
    <property type="protein sequence ID" value="KAF7492020.1"/>
    <property type="molecule type" value="Genomic_DNA"/>
</dbReference>
<dbReference type="EnsemblMetazoa" id="SSS_2167s_mrna">
    <property type="protein sequence ID" value="KAF7492020.1"/>
    <property type="gene ID" value="SSS_2167"/>
</dbReference>
<dbReference type="Proteomes" id="UP000070412">
    <property type="component" value="Unassembled WGS sequence"/>
</dbReference>
<sequence>MIRMKAKKKDQIKILFRMELGKIIFFQSFKMGMMKIILAMIVLISIILIENALWSRNKLIDATVVNTSDKRRLKINSSTKISSNDNNNRTENSLHNQKPLLGLINDHSILSPFKDNFFFKRQIIYLLIPQNNLGLSVSPPASLIVPPGGYYGNGGVGGVAGDVLPPTMPETEALPPHRKGFFPSRRNYKNRLIYRKPAIATIDSYAF</sequence>
<gene>
    <name evidence="1" type="ORF">SSS_2167</name>
</gene>
<accession>A0A834R906</accession>
<proteinExistence type="predicted"/>
<evidence type="ECO:0000313" key="1">
    <source>
        <dbReference type="EMBL" id="KAF7492020.1"/>
    </source>
</evidence>
<name>A0A834R906_SARSC</name>
<reference evidence="2" key="3">
    <citation type="submission" date="2022-06" db="UniProtKB">
        <authorList>
            <consortium name="EnsemblMetazoa"/>
        </authorList>
    </citation>
    <scope>IDENTIFICATION</scope>
</reference>
<keyword evidence="3" id="KW-1185">Reference proteome</keyword>
<dbReference type="AlphaFoldDB" id="A0A834R906"/>
<evidence type="ECO:0000313" key="3">
    <source>
        <dbReference type="Proteomes" id="UP000070412"/>
    </source>
</evidence>
<reference evidence="3" key="1">
    <citation type="journal article" date="2020" name="PLoS Negl. Trop. Dis.">
        <title>High-quality nuclear genome for Sarcoptes scabiei-A critical resource for a neglected parasite.</title>
        <authorList>
            <person name="Korhonen P.K."/>
            <person name="Gasser R.B."/>
            <person name="Ma G."/>
            <person name="Wang T."/>
            <person name="Stroehlein A.J."/>
            <person name="Young N.D."/>
            <person name="Ang C.S."/>
            <person name="Fernando D.D."/>
            <person name="Lu H.C."/>
            <person name="Taylor S."/>
            <person name="Reynolds S.L."/>
            <person name="Mofiz E."/>
            <person name="Najaraj S.H."/>
            <person name="Gowda H."/>
            <person name="Madugundu A."/>
            <person name="Renuse S."/>
            <person name="Holt D."/>
            <person name="Pandey A."/>
            <person name="Papenfuss A.T."/>
            <person name="Fischer K."/>
        </authorList>
    </citation>
    <scope>NUCLEOTIDE SEQUENCE [LARGE SCALE GENOMIC DNA]</scope>
</reference>
<evidence type="ECO:0000313" key="2">
    <source>
        <dbReference type="EnsemblMetazoa" id="KAF7492020.1"/>
    </source>
</evidence>
<organism evidence="1">
    <name type="scientific">Sarcoptes scabiei</name>
    <name type="common">Itch mite</name>
    <name type="synonym">Acarus scabiei</name>
    <dbReference type="NCBI Taxonomy" id="52283"/>
    <lineage>
        <taxon>Eukaryota</taxon>
        <taxon>Metazoa</taxon>
        <taxon>Ecdysozoa</taxon>
        <taxon>Arthropoda</taxon>
        <taxon>Chelicerata</taxon>
        <taxon>Arachnida</taxon>
        <taxon>Acari</taxon>
        <taxon>Acariformes</taxon>
        <taxon>Sarcoptiformes</taxon>
        <taxon>Astigmata</taxon>
        <taxon>Psoroptidia</taxon>
        <taxon>Sarcoptoidea</taxon>
        <taxon>Sarcoptidae</taxon>
        <taxon>Sarcoptinae</taxon>
        <taxon>Sarcoptes</taxon>
    </lineage>
</organism>
<protein>
    <submittedName>
        <fullName evidence="1 2">Uncharacterized protein</fullName>
    </submittedName>
</protein>
<reference evidence="1" key="2">
    <citation type="submission" date="2020-01" db="EMBL/GenBank/DDBJ databases">
        <authorList>
            <person name="Korhonen P.K.K."/>
            <person name="Guangxu M.G."/>
            <person name="Wang T.W."/>
            <person name="Stroehlein A.J.S."/>
            <person name="Young N.D."/>
            <person name="Ang C.-S.A."/>
            <person name="Fernando D.W.F."/>
            <person name="Lu H.L."/>
            <person name="Taylor S.T."/>
            <person name="Ehtesham M.E.M."/>
            <person name="Najaraj S.H.N."/>
            <person name="Harsha G.H.G."/>
            <person name="Madugundu A.M."/>
            <person name="Renuse S.R."/>
            <person name="Holt D.H."/>
            <person name="Pandey A.P."/>
            <person name="Papenfuss A.P."/>
            <person name="Gasser R.B.G."/>
            <person name="Fischer K.F."/>
        </authorList>
    </citation>
    <scope>NUCLEOTIDE SEQUENCE</scope>
    <source>
        <strain evidence="1">SSS_KF_BRIS2020</strain>
    </source>
</reference>